<dbReference type="SMART" id="SM00822">
    <property type="entry name" value="PKS_KR"/>
    <property type="match status" value="1"/>
</dbReference>
<dbReference type="InterPro" id="IPR050091">
    <property type="entry name" value="PKS_NRPS_Biosynth_Enz"/>
</dbReference>
<gene>
    <name evidence="3" type="ORF">GA0070563_12311</name>
</gene>
<dbReference type="Proteomes" id="UP000183585">
    <property type="component" value="Unassembled WGS sequence"/>
</dbReference>
<dbReference type="Pfam" id="PF08659">
    <property type="entry name" value="KR"/>
    <property type="match status" value="1"/>
</dbReference>
<dbReference type="PANTHER" id="PTHR43775">
    <property type="entry name" value="FATTY ACID SYNTHASE"/>
    <property type="match status" value="1"/>
</dbReference>
<feature type="non-terminal residue" evidence="3">
    <location>
        <position position="1"/>
    </location>
</feature>
<dbReference type="EMBL" id="FMCT01000023">
    <property type="protein sequence ID" value="SCF49560.1"/>
    <property type="molecule type" value="Genomic_DNA"/>
</dbReference>
<protein>
    <submittedName>
        <fullName evidence="3">NAD(P)-dependent dehydrogenase, short-chain alcohol dehydrogenase family</fullName>
    </submittedName>
</protein>
<keyword evidence="1" id="KW-0808">Transferase</keyword>
<reference evidence="4" key="1">
    <citation type="submission" date="2016-06" db="EMBL/GenBank/DDBJ databases">
        <authorList>
            <person name="Varghese N."/>
            <person name="Submissions Spin"/>
        </authorList>
    </citation>
    <scope>NUCLEOTIDE SEQUENCE [LARGE SCALE GENOMIC DNA]</scope>
    <source>
        <strain evidence="4">DSM 43168</strain>
    </source>
</reference>
<organism evidence="3 4">
    <name type="scientific">Micromonospora carbonacea</name>
    <dbReference type="NCBI Taxonomy" id="47853"/>
    <lineage>
        <taxon>Bacteria</taxon>
        <taxon>Bacillati</taxon>
        <taxon>Actinomycetota</taxon>
        <taxon>Actinomycetes</taxon>
        <taxon>Micromonosporales</taxon>
        <taxon>Micromonosporaceae</taxon>
        <taxon>Micromonospora</taxon>
    </lineage>
</organism>
<dbReference type="Gene3D" id="3.40.50.720">
    <property type="entry name" value="NAD(P)-binding Rossmann-like Domain"/>
    <property type="match status" value="1"/>
</dbReference>
<sequence length="560" mass="58057">LELAVEGDESELEDLVKARTVRAMVTWLDEKLNGAVTATATLTATASIAAPAAPVQTAPAVAPAAPEQADAGVGVGIAPKRLVAQESVRTEPVGDPATVLAGTRFLITGGGAIAAYLAELLGEYGASGQLGVLDSQQAGEGFDGVLVLDGLTNLDEPLLPDVFPLLQRALATGPRWLLAAGARDAAGAADGMPGLFRTIAREYPQLTARFVEVDPAAAADVLARQLLDEVLTSSEAPVVYRRGDDRYVADLVPVELGALAAGGAGPAGDGVAEAAAIGLEPDSVIVLIGGARGITPWFARTLASASRCRIELVGRTPLPEGPEDPALAAAGDKQALVAALARQGLRNPAEIDRTAQRILAAREVNATIAELTELGGEVRYHTLDVRDTAATRHLLGRIHAEHGRLDGLVYAAGIIEDKLIAEKDPASFTRVFDTKVDGARGLLTALDELPAKPRFVVFFGSIAAAYGNRGQSDYAAANDALDTIGTRYAARTGVRTVTVHWGPWAPGAGHGGMVTAELSREYARRGIGLIDPEEGALALLRELAWADAAVTSVVYTASGW</sequence>
<dbReference type="RefSeq" id="WP_141724087.1">
    <property type="nucleotide sequence ID" value="NZ_FMCT01000023.1"/>
</dbReference>
<dbReference type="PANTHER" id="PTHR43775:SF51">
    <property type="entry name" value="INACTIVE PHENOLPHTHIOCEROL SYNTHESIS POLYKETIDE SYNTHASE TYPE I PKS1-RELATED"/>
    <property type="match status" value="1"/>
</dbReference>
<dbReference type="InterPro" id="IPR013968">
    <property type="entry name" value="PKS_KR"/>
</dbReference>
<dbReference type="CDD" id="cd08953">
    <property type="entry name" value="KR_2_SDR_x"/>
    <property type="match status" value="1"/>
</dbReference>
<accession>A0A1C5AWH5</accession>
<name>A0A1C5AWH5_9ACTN</name>
<evidence type="ECO:0000256" key="1">
    <source>
        <dbReference type="ARBA" id="ARBA00022679"/>
    </source>
</evidence>
<dbReference type="AlphaFoldDB" id="A0A1C5AWH5"/>
<dbReference type="InterPro" id="IPR036291">
    <property type="entry name" value="NAD(P)-bd_dom_sf"/>
</dbReference>
<keyword evidence="4" id="KW-1185">Reference proteome</keyword>
<proteinExistence type="predicted"/>
<dbReference type="SUPFAM" id="SSF51735">
    <property type="entry name" value="NAD(P)-binding Rossmann-fold domains"/>
    <property type="match status" value="2"/>
</dbReference>
<dbReference type="GO" id="GO:0004312">
    <property type="term" value="F:fatty acid synthase activity"/>
    <property type="evidence" value="ECO:0007669"/>
    <property type="project" value="TreeGrafter"/>
</dbReference>
<dbReference type="InterPro" id="IPR057326">
    <property type="entry name" value="KR_dom"/>
</dbReference>
<evidence type="ECO:0000313" key="4">
    <source>
        <dbReference type="Proteomes" id="UP000183585"/>
    </source>
</evidence>
<feature type="domain" description="Ketoreductase" evidence="2">
    <location>
        <begin position="283"/>
        <end position="507"/>
    </location>
</feature>
<evidence type="ECO:0000259" key="2">
    <source>
        <dbReference type="SMART" id="SM00822"/>
    </source>
</evidence>
<evidence type="ECO:0000313" key="3">
    <source>
        <dbReference type="EMBL" id="SCF49560.1"/>
    </source>
</evidence>
<dbReference type="GO" id="GO:0006633">
    <property type="term" value="P:fatty acid biosynthetic process"/>
    <property type="evidence" value="ECO:0007669"/>
    <property type="project" value="TreeGrafter"/>
</dbReference>